<keyword evidence="4 8" id="KW-1133">Transmembrane helix</keyword>
<feature type="transmembrane region" description="Helical" evidence="8">
    <location>
        <begin position="287"/>
        <end position="308"/>
    </location>
</feature>
<evidence type="ECO:0000256" key="5">
    <source>
        <dbReference type="ARBA" id="ARBA00023136"/>
    </source>
</evidence>
<feature type="transmembrane region" description="Helical" evidence="8">
    <location>
        <begin position="399"/>
        <end position="418"/>
    </location>
</feature>
<dbReference type="PROSITE" id="PS50283">
    <property type="entry name" value="NA_SOLUT_SYMP_3"/>
    <property type="match status" value="1"/>
</dbReference>
<evidence type="ECO:0000256" key="7">
    <source>
        <dbReference type="SAM" id="MobiDB-lite"/>
    </source>
</evidence>
<evidence type="ECO:0000256" key="3">
    <source>
        <dbReference type="ARBA" id="ARBA00022692"/>
    </source>
</evidence>
<comment type="subcellular location">
    <subcellularLocation>
        <location evidence="1">Membrane</location>
        <topology evidence="1">Multi-pass membrane protein</topology>
    </subcellularLocation>
</comment>
<feature type="transmembrane region" description="Helical" evidence="8">
    <location>
        <begin position="347"/>
        <end position="368"/>
    </location>
</feature>
<dbReference type="Proteomes" id="UP001152795">
    <property type="component" value="Unassembled WGS sequence"/>
</dbReference>
<feature type="transmembrane region" description="Helical" evidence="8">
    <location>
        <begin position="167"/>
        <end position="185"/>
    </location>
</feature>
<feature type="transmembrane region" description="Helical" evidence="8">
    <location>
        <begin position="459"/>
        <end position="480"/>
    </location>
</feature>
<feature type="transmembrane region" description="Helical" evidence="8">
    <location>
        <begin position="430"/>
        <end position="452"/>
    </location>
</feature>
<sequence>MVLLQAKLRKRNKEETAESYFLAGRSLVWWMVGGSLFASNIGGSQFIGVSGDAAATGIAVVSYEWQASWILLLLGYLFVPVYLKGGIFTMPEYLEKRYKSPVMRGILTFIALVSYVFTKISVDMYAGSLYFKEATGLSIYVSSVCVLIITAVYVILGGLEAVTYTDVLQCTIMLLGGVVLSALAFDKVGGVEALWDKFGTVAITAANMTSNTTMRNMSDYSNTTSNAGCYSMTPYWPNMFRPASDPEYPWIGLWVALPIIGIWYWCTDQVIVQRVLGAKNIVHAKGGTIFAGFLKVLPMWLMVMPGMISRVLFPDSVGCTDPETCKQACGNELGCTNEAYPKLVTNILPVGMVGLMMAVMLAAVMSSLSSVYNSSSTIFTIDIWQKFIRKQASEWEKVIVGRIVVCILVVLGLLWLPLIDKGGGGRLFKYIQTIQMLLGAPVMAVFSVGILWHRANETGGLAGLVIGVILGMSRFIAEYIHPTPACNEEDVRPAFASMNFMYFGIILFSVTVAVIVAASLVRDAIPLEDLAGLTWKTLHDKKKPDSEPNHADEHELSPRQETDSMMPKESNSKVLWVTANGDGENVSTIENGRLTDSAGAEDVLHQTRKEKITLNCGTACLLFTLAVVWIYYR</sequence>
<protein>
    <submittedName>
        <fullName evidence="9">Sodium glucose cotransporter 4</fullName>
    </submittedName>
</protein>
<proteinExistence type="inferred from homology"/>
<feature type="region of interest" description="Disordered" evidence="7">
    <location>
        <begin position="541"/>
        <end position="569"/>
    </location>
</feature>
<keyword evidence="5 8" id="KW-0472">Membrane</keyword>
<dbReference type="InterPro" id="IPR001734">
    <property type="entry name" value="Na/solute_symporter"/>
</dbReference>
<evidence type="ECO:0000256" key="1">
    <source>
        <dbReference type="ARBA" id="ARBA00004141"/>
    </source>
</evidence>
<keyword evidence="10" id="KW-1185">Reference proteome</keyword>
<evidence type="ECO:0000256" key="4">
    <source>
        <dbReference type="ARBA" id="ARBA00022989"/>
    </source>
</evidence>
<feature type="transmembrane region" description="Helical" evidence="8">
    <location>
        <begin position="69"/>
        <end position="89"/>
    </location>
</feature>
<evidence type="ECO:0000313" key="9">
    <source>
        <dbReference type="EMBL" id="CAB4012595.1"/>
    </source>
</evidence>
<organism evidence="9 10">
    <name type="scientific">Paramuricea clavata</name>
    <name type="common">Red gorgonian</name>
    <name type="synonym">Violescent sea-whip</name>
    <dbReference type="NCBI Taxonomy" id="317549"/>
    <lineage>
        <taxon>Eukaryota</taxon>
        <taxon>Metazoa</taxon>
        <taxon>Cnidaria</taxon>
        <taxon>Anthozoa</taxon>
        <taxon>Octocorallia</taxon>
        <taxon>Malacalcyonacea</taxon>
        <taxon>Plexauridae</taxon>
        <taxon>Paramuricea</taxon>
    </lineage>
</organism>
<evidence type="ECO:0000313" key="10">
    <source>
        <dbReference type="Proteomes" id="UP001152795"/>
    </source>
</evidence>
<reference evidence="9" key="1">
    <citation type="submission" date="2020-04" db="EMBL/GenBank/DDBJ databases">
        <authorList>
            <person name="Alioto T."/>
            <person name="Alioto T."/>
            <person name="Gomez Garrido J."/>
        </authorList>
    </citation>
    <scope>NUCLEOTIDE SEQUENCE</scope>
    <source>
        <strain evidence="9">A484AB</strain>
    </source>
</reference>
<feature type="transmembrane region" description="Helical" evidence="8">
    <location>
        <begin position="612"/>
        <end position="632"/>
    </location>
</feature>
<feature type="transmembrane region" description="Helical" evidence="8">
    <location>
        <begin position="137"/>
        <end position="155"/>
    </location>
</feature>
<dbReference type="Gene3D" id="1.20.1730.10">
    <property type="entry name" value="Sodium/glucose cotransporter"/>
    <property type="match status" value="1"/>
</dbReference>
<evidence type="ECO:0000256" key="2">
    <source>
        <dbReference type="ARBA" id="ARBA00006434"/>
    </source>
</evidence>
<comment type="similarity">
    <text evidence="2 6">Belongs to the sodium:solute symporter (SSF) (TC 2.A.21) family.</text>
</comment>
<dbReference type="PANTHER" id="PTHR11819">
    <property type="entry name" value="SOLUTE CARRIER FAMILY 5"/>
    <property type="match status" value="1"/>
</dbReference>
<dbReference type="PANTHER" id="PTHR11819:SF195">
    <property type="entry name" value="SODIUM_GLUCOSE COTRANSPORTER 4"/>
    <property type="match status" value="1"/>
</dbReference>
<evidence type="ECO:0000256" key="6">
    <source>
        <dbReference type="RuleBase" id="RU362091"/>
    </source>
</evidence>
<dbReference type="Pfam" id="PF00474">
    <property type="entry name" value="SSF"/>
    <property type="match status" value="1"/>
</dbReference>
<dbReference type="InterPro" id="IPR038377">
    <property type="entry name" value="Na/Glc_symporter_sf"/>
</dbReference>
<evidence type="ECO:0000256" key="8">
    <source>
        <dbReference type="SAM" id="Phobius"/>
    </source>
</evidence>
<accession>A0A6S7I1N9</accession>
<feature type="transmembrane region" description="Helical" evidence="8">
    <location>
        <begin position="20"/>
        <end position="38"/>
    </location>
</feature>
<dbReference type="GO" id="GO:0005886">
    <property type="term" value="C:plasma membrane"/>
    <property type="evidence" value="ECO:0007669"/>
    <property type="project" value="TreeGrafter"/>
</dbReference>
<dbReference type="CDD" id="cd10329">
    <property type="entry name" value="SLC5sbd_SGLT1-like"/>
    <property type="match status" value="1"/>
</dbReference>
<feature type="transmembrane region" description="Helical" evidence="8">
    <location>
        <begin position="101"/>
        <end position="117"/>
    </location>
</feature>
<feature type="transmembrane region" description="Helical" evidence="8">
    <location>
        <begin position="500"/>
        <end position="521"/>
    </location>
</feature>
<dbReference type="AlphaFoldDB" id="A0A6S7I1N9"/>
<name>A0A6S7I1N9_PARCT</name>
<comment type="caution">
    <text evidence="9">The sequence shown here is derived from an EMBL/GenBank/DDBJ whole genome shotgun (WGS) entry which is preliminary data.</text>
</comment>
<dbReference type="EMBL" id="CACRXK020007570">
    <property type="protein sequence ID" value="CAB4012595.1"/>
    <property type="molecule type" value="Genomic_DNA"/>
</dbReference>
<feature type="compositionally biased region" description="Basic and acidic residues" evidence="7">
    <location>
        <begin position="542"/>
        <end position="562"/>
    </location>
</feature>
<dbReference type="OrthoDB" id="6132759at2759"/>
<dbReference type="GO" id="GO:0005412">
    <property type="term" value="F:D-glucose:sodium symporter activity"/>
    <property type="evidence" value="ECO:0007669"/>
    <property type="project" value="TreeGrafter"/>
</dbReference>
<gene>
    <name evidence="9" type="ORF">PACLA_8A023736</name>
</gene>
<feature type="transmembrane region" description="Helical" evidence="8">
    <location>
        <begin position="248"/>
        <end position="266"/>
    </location>
</feature>
<keyword evidence="3 8" id="KW-0812">Transmembrane</keyword>
<dbReference type="NCBIfam" id="TIGR00813">
    <property type="entry name" value="sss"/>
    <property type="match status" value="1"/>
</dbReference>